<evidence type="ECO:0000313" key="3">
    <source>
        <dbReference type="Proteomes" id="UP001175211"/>
    </source>
</evidence>
<evidence type="ECO:0000313" key="2">
    <source>
        <dbReference type="EMBL" id="KAK0457219.1"/>
    </source>
</evidence>
<proteinExistence type="predicted"/>
<sequence length="202" mass="22185">MLGYMAVEEQENQKESPARLLRNVGLGLGAEAYLADIDRSCHSGVTAQRNLVPENRQLNASGKFRTGFLSTVATWVALRGLAKTLEPLVESERWNGSMGEKTSCDNGKTTSTCPKPSREPARLRLGLLSSTLPTSYFNFPTFPTACSIPREAPAKVCPEKIIDLGPKIRKDLSLKYANSDKLFTVWESRSAGRTKSFALALF</sequence>
<dbReference type="EMBL" id="JAUEPS010000022">
    <property type="protein sequence ID" value="KAK0457219.1"/>
    <property type="molecule type" value="Genomic_DNA"/>
</dbReference>
<dbReference type="GeneID" id="85362875"/>
<comment type="caution">
    <text evidence="2">The sequence shown here is derived from an EMBL/GenBank/DDBJ whole genome shotgun (WGS) entry which is preliminary data.</text>
</comment>
<feature type="region of interest" description="Disordered" evidence="1">
    <location>
        <begin position="96"/>
        <end position="116"/>
    </location>
</feature>
<evidence type="ECO:0000256" key="1">
    <source>
        <dbReference type="SAM" id="MobiDB-lite"/>
    </source>
</evidence>
<protein>
    <submittedName>
        <fullName evidence="2">Uncharacterized protein</fullName>
    </submittedName>
</protein>
<dbReference type="Proteomes" id="UP001175211">
    <property type="component" value="Unassembled WGS sequence"/>
</dbReference>
<dbReference type="RefSeq" id="XP_060329534.1">
    <property type="nucleotide sequence ID" value="XM_060479327.1"/>
</dbReference>
<accession>A0AA39N4L0</accession>
<reference evidence="2" key="1">
    <citation type="submission" date="2023-06" db="EMBL/GenBank/DDBJ databases">
        <authorList>
            <consortium name="Lawrence Berkeley National Laboratory"/>
            <person name="Ahrendt S."/>
            <person name="Sahu N."/>
            <person name="Indic B."/>
            <person name="Wong-Bajracharya J."/>
            <person name="Merenyi Z."/>
            <person name="Ke H.-M."/>
            <person name="Monk M."/>
            <person name="Kocsube S."/>
            <person name="Drula E."/>
            <person name="Lipzen A."/>
            <person name="Balint B."/>
            <person name="Henrissat B."/>
            <person name="Andreopoulos B."/>
            <person name="Martin F.M."/>
            <person name="Harder C.B."/>
            <person name="Rigling D."/>
            <person name="Ford K.L."/>
            <person name="Foster G.D."/>
            <person name="Pangilinan J."/>
            <person name="Papanicolaou A."/>
            <person name="Barry K."/>
            <person name="LaButti K."/>
            <person name="Viragh M."/>
            <person name="Koriabine M."/>
            <person name="Yan M."/>
            <person name="Riley R."/>
            <person name="Champramary S."/>
            <person name="Plett K.L."/>
            <person name="Tsai I.J."/>
            <person name="Slot J."/>
            <person name="Sipos G."/>
            <person name="Plett J."/>
            <person name="Nagy L.G."/>
            <person name="Grigoriev I.V."/>
        </authorList>
    </citation>
    <scope>NUCLEOTIDE SEQUENCE</scope>
    <source>
        <strain evidence="2">CCBAS 213</strain>
    </source>
</reference>
<gene>
    <name evidence="2" type="ORF">EV420DRAFT_1689814</name>
</gene>
<keyword evidence="3" id="KW-1185">Reference proteome</keyword>
<dbReference type="AlphaFoldDB" id="A0AA39N4L0"/>
<name>A0AA39N4L0_ARMTA</name>
<organism evidence="2 3">
    <name type="scientific">Armillaria tabescens</name>
    <name type="common">Ringless honey mushroom</name>
    <name type="synonym">Agaricus tabescens</name>
    <dbReference type="NCBI Taxonomy" id="1929756"/>
    <lineage>
        <taxon>Eukaryota</taxon>
        <taxon>Fungi</taxon>
        <taxon>Dikarya</taxon>
        <taxon>Basidiomycota</taxon>
        <taxon>Agaricomycotina</taxon>
        <taxon>Agaricomycetes</taxon>
        <taxon>Agaricomycetidae</taxon>
        <taxon>Agaricales</taxon>
        <taxon>Marasmiineae</taxon>
        <taxon>Physalacriaceae</taxon>
        <taxon>Desarmillaria</taxon>
    </lineage>
</organism>
<feature type="compositionally biased region" description="Polar residues" evidence="1">
    <location>
        <begin position="104"/>
        <end position="114"/>
    </location>
</feature>